<reference evidence="2 3" key="1">
    <citation type="submission" date="2024-06" db="EMBL/GenBank/DDBJ databases">
        <title>The Natural Products Discovery Center: Release of the First 8490 Sequenced Strains for Exploring Actinobacteria Biosynthetic Diversity.</title>
        <authorList>
            <person name="Kalkreuter E."/>
            <person name="Kautsar S.A."/>
            <person name="Yang D."/>
            <person name="Bader C.D."/>
            <person name="Teijaro C.N."/>
            <person name="Fluegel L."/>
            <person name="Davis C.M."/>
            <person name="Simpson J.R."/>
            <person name="Lauterbach L."/>
            <person name="Steele A.D."/>
            <person name="Gui C."/>
            <person name="Meng S."/>
            <person name="Li G."/>
            <person name="Viehrig K."/>
            <person name="Ye F."/>
            <person name="Su P."/>
            <person name="Kiefer A.F."/>
            <person name="Nichols A."/>
            <person name="Cepeda A.J."/>
            <person name="Yan W."/>
            <person name="Fan B."/>
            <person name="Jiang Y."/>
            <person name="Adhikari A."/>
            <person name="Zheng C.-J."/>
            <person name="Schuster L."/>
            <person name="Cowan T.M."/>
            <person name="Smanski M.J."/>
            <person name="Chevrette M.G."/>
            <person name="De Carvalho L.P.S."/>
            <person name="Shen B."/>
        </authorList>
    </citation>
    <scope>NUCLEOTIDE SEQUENCE [LARGE SCALE GENOMIC DNA]</scope>
    <source>
        <strain evidence="2 3">NPDC050403</strain>
    </source>
</reference>
<accession>A0ABV3G002</accession>
<dbReference type="InterPro" id="IPR014922">
    <property type="entry name" value="YdhG-like"/>
</dbReference>
<dbReference type="Proteomes" id="UP001551695">
    <property type="component" value="Unassembled WGS sequence"/>
</dbReference>
<evidence type="ECO:0000313" key="2">
    <source>
        <dbReference type="EMBL" id="MEV0711006.1"/>
    </source>
</evidence>
<dbReference type="SUPFAM" id="SSF159888">
    <property type="entry name" value="YdhG-like"/>
    <property type="match status" value="1"/>
</dbReference>
<name>A0ABV3G002_9NOCA</name>
<organism evidence="2 3">
    <name type="scientific">Nocardia aurea</name>
    <dbReference type="NCBI Taxonomy" id="2144174"/>
    <lineage>
        <taxon>Bacteria</taxon>
        <taxon>Bacillati</taxon>
        <taxon>Actinomycetota</taxon>
        <taxon>Actinomycetes</taxon>
        <taxon>Mycobacteriales</taxon>
        <taxon>Nocardiaceae</taxon>
        <taxon>Nocardia</taxon>
    </lineage>
</organism>
<dbReference type="EMBL" id="JBFAKC010000013">
    <property type="protein sequence ID" value="MEV0711006.1"/>
    <property type="molecule type" value="Genomic_DNA"/>
</dbReference>
<dbReference type="RefSeq" id="WP_357787144.1">
    <property type="nucleotide sequence ID" value="NZ_JBFAKC010000013.1"/>
</dbReference>
<gene>
    <name evidence="2" type="ORF">AB0I48_25915</name>
</gene>
<evidence type="ECO:0000259" key="1">
    <source>
        <dbReference type="Pfam" id="PF08818"/>
    </source>
</evidence>
<evidence type="ECO:0000313" key="3">
    <source>
        <dbReference type="Proteomes" id="UP001551695"/>
    </source>
</evidence>
<protein>
    <submittedName>
        <fullName evidence="2">DUF1801 domain-containing protein</fullName>
    </submittedName>
</protein>
<comment type="caution">
    <text evidence="2">The sequence shown here is derived from an EMBL/GenBank/DDBJ whole genome shotgun (WGS) entry which is preliminary data.</text>
</comment>
<dbReference type="Pfam" id="PF08818">
    <property type="entry name" value="DUF1801"/>
    <property type="match status" value="1"/>
</dbReference>
<dbReference type="Gene3D" id="3.90.1150.200">
    <property type="match status" value="1"/>
</dbReference>
<proteinExistence type="predicted"/>
<feature type="domain" description="YdhG-like" evidence="1">
    <location>
        <begin position="18"/>
        <end position="127"/>
    </location>
</feature>
<keyword evidence="3" id="KW-1185">Reference proteome</keyword>
<sequence length="145" mass="15882">MSVDEAAFEEFLAAAGPRAEELRELDALIRASAPAFEPVLTGSTGASTLGYGLIPYRSKSMKKPSEWPVVSLAARKNYVSLYISALQDGRYVAEVYADRLGKVSCGKSCIRFKRLSDLDLTTVREILGDLERRFLAGEKLYGEPG</sequence>